<name>A0A5R9B8W6_9MICC</name>
<dbReference type="InterPro" id="IPR052924">
    <property type="entry name" value="OsmC/Ohr_hydroprdx_reductase"/>
</dbReference>
<dbReference type="PANTHER" id="PTHR35368">
    <property type="entry name" value="HYDROPEROXIDE REDUCTASE"/>
    <property type="match status" value="1"/>
</dbReference>
<dbReference type="PANTHER" id="PTHR35368:SF1">
    <property type="entry name" value="HYDROPEROXIDE REDUCTASE"/>
    <property type="match status" value="1"/>
</dbReference>
<dbReference type="InterPro" id="IPR003718">
    <property type="entry name" value="OsmC/Ohr_fam"/>
</dbReference>
<sequence>MTAETTTSHLEGIDAAALDKLSCAAKDDPSTGRKTLKAKTVCEAGFRNMNYVRDLEPVLISEPSQLLGDNSAPNPTEMALGALGSCISVGLLANATARGVTLSKIEVNLEGDIDISAVWGTGDLDTEKALGVTDVRVNIVMDGDADEATLEEIHQSAMDWSPVVNTFKRPVQFESELTVG</sequence>
<protein>
    <submittedName>
        <fullName evidence="1">OsmC family protein</fullName>
    </submittedName>
</protein>
<keyword evidence="2" id="KW-1185">Reference proteome</keyword>
<dbReference type="Pfam" id="PF02566">
    <property type="entry name" value="OsmC"/>
    <property type="match status" value="1"/>
</dbReference>
<accession>A0A5R9B8W6</accession>
<dbReference type="RefSeq" id="WP_138254293.1">
    <property type="nucleotide sequence ID" value="NZ_VAVZ01000064.1"/>
</dbReference>
<proteinExistence type="predicted"/>
<dbReference type="InterPro" id="IPR015946">
    <property type="entry name" value="KH_dom-like_a/b"/>
</dbReference>
<organism evidence="1 2">
    <name type="scientific">Nesterenkonia salmonea</name>
    <dbReference type="NCBI Taxonomy" id="1804987"/>
    <lineage>
        <taxon>Bacteria</taxon>
        <taxon>Bacillati</taxon>
        <taxon>Actinomycetota</taxon>
        <taxon>Actinomycetes</taxon>
        <taxon>Micrococcales</taxon>
        <taxon>Micrococcaceae</taxon>
        <taxon>Nesterenkonia</taxon>
    </lineage>
</organism>
<evidence type="ECO:0000313" key="2">
    <source>
        <dbReference type="Proteomes" id="UP000310458"/>
    </source>
</evidence>
<evidence type="ECO:0000313" key="1">
    <source>
        <dbReference type="EMBL" id="TLP92378.1"/>
    </source>
</evidence>
<dbReference type="SUPFAM" id="SSF82784">
    <property type="entry name" value="OsmC-like"/>
    <property type="match status" value="1"/>
</dbReference>
<dbReference type="OrthoDB" id="9811389at2"/>
<dbReference type="AlphaFoldDB" id="A0A5R9B8W6"/>
<dbReference type="Proteomes" id="UP000310458">
    <property type="component" value="Unassembled WGS sequence"/>
</dbReference>
<dbReference type="Gene3D" id="3.30.300.20">
    <property type="match status" value="1"/>
</dbReference>
<dbReference type="InterPro" id="IPR036102">
    <property type="entry name" value="OsmC/Ohrsf"/>
</dbReference>
<reference evidence="1 2" key="1">
    <citation type="submission" date="2019-05" db="EMBL/GenBank/DDBJ databases">
        <title>Nesterenkonia sp. GY074 isolated from the Southern Atlantic Ocean.</title>
        <authorList>
            <person name="Zhang G."/>
        </authorList>
    </citation>
    <scope>NUCLEOTIDE SEQUENCE [LARGE SCALE GENOMIC DNA]</scope>
    <source>
        <strain evidence="1 2">GY074</strain>
    </source>
</reference>
<dbReference type="EMBL" id="VAVZ01000064">
    <property type="protein sequence ID" value="TLP92378.1"/>
    <property type="molecule type" value="Genomic_DNA"/>
</dbReference>
<comment type="caution">
    <text evidence="1">The sequence shown here is derived from an EMBL/GenBank/DDBJ whole genome shotgun (WGS) entry which is preliminary data.</text>
</comment>
<gene>
    <name evidence="1" type="ORF">FEF26_14720</name>
</gene>